<feature type="region of interest" description="Disordered" evidence="1">
    <location>
        <begin position="17"/>
        <end position="68"/>
    </location>
</feature>
<feature type="region of interest" description="Disordered" evidence="1">
    <location>
        <begin position="86"/>
        <end position="114"/>
    </location>
</feature>
<gene>
    <name evidence="2" type="ORF">GUJ93_ZPchr0010g9704</name>
</gene>
<protein>
    <submittedName>
        <fullName evidence="2">Uncharacterized protein</fullName>
    </submittedName>
</protein>
<sequence>MASDGFTAADLEAADHLVQLGGGGGDAVDEDDRAEASSSSSSSTLSVNKAEAVARGPPADETGLMDRRVRKRHRLLADLYAATRLAKDGSGSGSGKLAEEERADAAARGGRTYV</sequence>
<dbReference type="Proteomes" id="UP000729402">
    <property type="component" value="Unassembled WGS sequence"/>
</dbReference>
<dbReference type="PANTHER" id="PTHR35167">
    <property type="entry name" value="OS05G0216466 PROTEIN"/>
    <property type="match status" value="1"/>
</dbReference>
<organism evidence="2 3">
    <name type="scientific">Zizania palustris</name>
    <name type="common">Northern wild rice</name>
    <dbReference type="NCBI Taxonomy" id="103762"/>
    <lineage>
        <taxon>Eukaryota</taxon>
        <taxon>Viridiplantae</taxon>
        <taxon>Streptophyta</taxon>
        <taxon>Embryophyta</taxon>
        <taxon>Tracheophyta</taxon>
        <taxon>Spermatophyta</taxon>
        <taxon>Magnoliopsida</taxon>
        <taxon>Liliopsida</taxon>
        <taxon>Poales</taxon>
        <taxon>Poaceae</taxon>
        <taxon>BOP clade</taxon>
        <taxon>Oryzoideae</taxon>
        <taxon>Oryzeae</taxon>
        <taxon>Zizaniinae</taxon>
        <taxon>Zizania</taxon>
    </lineage>
</organism>
<accession>A0A8J6BMX9</accession>
<dbReference type="OrthoDB" id="696802at2759"/>
<name>A0A8J6BMX9_ZIZPA</name>
<reference evidence="2" key="2">
    <citation type="submission" date="2021-02" db="EMBL/GenBank/DDBJ databases">
        <authorList>
            <person name="Kimball J.A."/>
            <person name="Haas M.W."/>
            <person name="Macchietto M."/>
            <person name="Kono T."/>
            <person name="Duquette J."/>
            <person name="Shao M."/>
        </authorList>
    </citation>
    <scope>NUCLEOTIDE SEQUENCE</scope>
    <source>
        <tissue evidence="2">Fresh leaf tissue</tissue>
    </source>
</reference>
<reference evidence="2" key="1">
    <citation type="journal article" date="2021" name="bioRxiv">
        <title>Whole Genome Assembly and Annotation of Northern Wild Rice, Zizania palustris L., Supports a Whole Genome Duplication in the Zizania Genus.</title>
        <authorList>
            <person name="Haas M."/>
            <person name="Kono T."/>
            <person name="Macchietto M."/>
            <person name="Millas R."/>
            <person name="McGilp L."/>
            <person name="Shao M."/>
            <person name="Duquette J."/>
            <person name="Hirsch C.N."/>
            <person name="Kimball J."/>
        </authorList>
    </citation>
    <scope>NUCLEOTIDE SEQUENCE</scope>
    <source>
        <tissue evidence="2">Fresh leaf tissue</tissue>
    </source>
</reference>
<comment type="caution">
    <text evidence="2">The sequence shown here is derived from an EMBL/GenBank/DDBJ whole genome shotgun (WGS) entry which is preliminary data.</text>
</comment>
<proteinExistence type="predicted"/>
<dbReference type="EMBL" id="JAAALK010000082">
    <property type="protein sequence ID" value="KAG8087715.1"/>
    <property type="molecule type" value="Genomic_DNA"/>
</dbReference>
<evidence type="ECO:0000313" key="2">
    <source>
        <dbReference type="EMBL" id="KAG8087715.1"/>
    </source>
</evidence>
<dbReference type="PANTHER" id="PTHR35167:SF1">
    <property type="entry name" value="OS08G0549900 PROTEIN"/>
    <property type="match status" value="1"/>
</dbReference>
<keyword evidence="3" id="KW-1185">Reference proteome</keyword>
<evidence type="ECO:0000256" key="1">
    <source>
        <dbReference type="SAM" id="MobiDB-lite"/>
    </source>
</evidence>
<dbReference type="AlphaFoldDB" id="A0A8J6BMX9"/>
<evidence type="ECO:0000313" key="3">
    <source>
        <dbReference type="Proteomes" id="UP000729402"/>
    </source>
</evidence>